<dbReference type="CDD" id="cd06121">
    <property type="entry name" value="cupin_YML079wp"/>
    <property type="match status" value="1"/>
</dbReference>
<name>A0A7H8R1R2_TALRU</name>
<organism evidence="2 3">
    <name type="scientific">Talaromyces rugulosus</name>
    <name type="common">Penicillium rugulosum</name>
    <dbReference type="NCBI Taxonomy" id="121627"/>
    <lineage>
        <taxon>Eukaryota</taxon>
        <taxon>Fungi</taxon>
        <taxon>Dikarya</taxon>
        <taxon>Ascomycota</taxon>
        <taxon>Pezizomycotina</taxon>
        <taxon>Eurotiomycetes</taxon>
        <taxon>Eurotiomycetidae</taxon>
        <taxon>Eurotiales</taxon>
        <taxon>Trichocomaceae</taxon>
        <taxon>Talaromyces</taxon>
        <taxon>Talaromyces sect. Islandici</taxon>
    </lineage>
</organism>
<protein>
    <recommendedName>
        <fullName evidence="1">DUF985 domain-containing protein</fullName>
    </recommendedName>
</protein>
<dbReference type="Gene3D" id="2.60.120.10">
    <property type="entry name" value="Jelly Rolls"/>
    <property type="match status" value="1"/>
</dbReference>
<dbReference type="Pfam" id="PF06172">
    <property type="entry name" value="Cupin_5"/>
    <property type="match status" value="1"/>
</dbReference>
<dbReference type="KEGG" id="trg:TRUGW13939_07422"/>
<dbReference type="RefSeq" id="XP_035346456.1">
    <property type="nucleotide sequence ID" value="XM_035490563.1"/>
</dbReference>
<dbReference type="EMBL" id="CP055901">
    <property type="protein sequence ID" value="QKX60279.1"/>
    <property type="molecule type" value="Genomic_DNA"/>
</dbReference>
<dbReference type="InterPro" id="IPR039935">
    <property type="entry name" value="YML079W-like"/>
</dbReference>
<dbReference type="SUPFAM" id="SSF51182">
    <property type="entry name" value="RmlC-like cupins"/>
    <property type="match status" value="1"/>
</dbReference>
<dbReference type="InterPro" id="IPR014710">
    <property type="entry name" value="RmlC-like_jellyroll"/>
</dbReference>
<evidence type="ECO:0000313" key="3">
    <source>
        <dbReference type="Proteomes" id="UP000509510"/>
    </source>
</evidence>
<dbReference type="GeneID" id="55994915"/>
<proteinExistence type="predicted"/>
<dbReference type="InterPro" id="IPR011051">
    <property type="entry name" value="RmlC_Cupin_sf"/>
</dbReference>
<dbReference type="InterPro" id="IPR009327">
    <property type="entry name" value="Cupin_DUF985"/>
</dbReference>
<dbReference type="OrthoDB" id="6614653at2759"/>
<dbReference type="Proteomes" id="UP000509510">
    <property type="component" value="Chromosome IV"/>
</dbReference>
<dbReference type="PANTHER" id="PTHR33387:SF3">
    <property type="entry name" value="DUF985 DOMAIN-CONTAINING PROTEIN"/>
    <property type="match status" value="1"/>
</dbReference>
<evidence type="ECO:0000313" key="2">
    <source>
        <dbReference type="EMBL" id="QKX60279.1"/>
    </source>
</evidence>
<evidence type="ECO:0000259" key="1">
    <source>
        <dbReference type="Pfam" id="PF06172"/>
    </source>
</evidence>
<sequence>MSACDPTLPGPLVPRFKAAADNVPNSPKIEKLIQSLHLLKHPEGGWFAETDRDPLRIPNPFLTKKQQDHGGSLVEYTAKADGDDATRSAMTTIFYLLTPNSPQGRFHRNKGRTVHTLHKGRGRYVLIRTDKAKAGEKAPIETFVVGHNIDKGERLQWIVDGDIYKASYLLPDSDDSGESEEGLLISETVVPGFEFTDHNFMPADLLPELVQPEQSEELKWLQSR</sequence>
<dbReference type="AlphaFoldDB" id="A0A7H8R1R2"/>
<reference evidence="3" key="1">
    <citation type="submission" date="2020-06" db="EMBL/GenBank/DDBJ databases">
        <title>A chromosome-scale genome assembly of Talaromyces rugulosus W13939.</title>
        <authorList>
            <person name="Wang B."/>
            <person name="Guo L."/>
            <person name="Ye K."/>
            <person name="Wang L."/>
        </authorList>
    </citation>
    <scope>NUCLEOTIDE SEQUENCE [LARGE SCALE GENOMIC DNA]</scope>
    <source>
        <strain evidence="3">W13939</strain>
    </source>
</reference>
<keyword evidence="3" id="KW-1185">Reference proteome</keyword>
<feature type="domain" description="DUF985" evidence="1">
    <location>
        <begin position="30"/>
        <end position="201"/>
    </location>
</feature>
<gene>
    <name evidence="2" type="ORF">TRUGW13939_07422</name>
</gene>
<dbReference type="PANTHER" id="PTHR33387">
    <property type="entry name" value="RMLC-LIKE JELLY ROLL FOLD PROTEIN"/>
    <property type="match status" value="1"/>
</dbReference>
<accession>A0A7H8R1R2</accession>